<keyword evidence="1" id="KW-1133">Transmembrane helix</keyword>
<feature type="transmembrane region" description="Helical" evidence="1">
    <location>
        <begin position="169"/>
        <end position="189"/>
    </location>
</feature>
<evidence type="ECO:0000313" key="3">
    <source>
        <dbReference type="Proteomes" id="UP000001010"/>
    </source>
</evidence>
<dbReference type="Proteomes" id="UP000001010">
    <property type="component" value="Chromosome"/>
</dbReference>
<evidence type="ECO:0008006" key="4">
    <source>
        <dbReference type="Google" id="ProtNLM"/>
    </source>
</evidence>
<feature type="transmembrane region" description="Helical" evidence="1">
    <location>
        <begin position="129"/>
        <end position="149"/>
    </location>
</feature>
<dbReference type="PATRIC" id="fig|190485.4.peg.1553"/>
<proteinExistence type="predicted"/>
<feature type="transmembrane region" description="Helical" evidence="1">
    <location>
        <begin position="12"/>
        <end position="34"/>
    </location>
</feature>
<dbReference type="OrthoDB" id="7524818at2"/>
<reference evidence="2 3" key="1">
    <citation type="journal article" date="2002" name="Nature">
        <title>Comparison of the genomes of two Xanthomonas pathogens with differing host specificities.</title>
        <authorList>
            <person name="da Silva A.C."/>
            <person name="Ferro J.A."/>
            <person name="Reinach F.C."/>
            <person name="Farah C.S."/>
            <person name="Furlan L.R."/>
            <person name="Quaggio R.B."/>
            <person name="Monteiro-Vitorello C.B."/>
            <person name="Van Sluys M.A."/>
            <person name="Almeida N.F."/>
            <person name="Alves L.M."/>
            <person name="do Amaral A.M."/>
            <person name="Bertolini M.C."/>
            <person name="Camargo L.E."/>
            <person name="Camarotte G."/>
            <person name="Cannavan F."/>
            <person name="Cardozo J."/>
            <person name="Chambergo F."/>
            <person name="Ciapina L.P."/>
            <person name="Cicarelli R.M."/>
            <person name="Coutinho L.L."/>
            <person name="Cursino-Santos J.R."/>
            <person name="El-Dorry H."/>
            <person name="Faria J.B."/>
            <person name="Ferreira A.J."/>
            <person name="Ferreira R.C."/>
            <person name="Ferro M.I."/>
            <person name="Formighieri E.F."/>
            <person name="Franco M.C."/>
            <person name="Greggio C.C."/>
            <person name="Gruber A."/>
            <person name="Katsuyama A.M."/>
            <person name="Kishi L.T."/>
            <person name="Leite R.P."/>
            <person name="Lemos E.G."/>
            <person name="Lemos M.V."/>
            <person name="Locali E.C."/>
            <person name="Machado M.A."/>
            <person name="Madeira A.M."/>
            <person name="Martinez-Rossi N.M."/>
            <person name="Martins E.C."/>
            <person name="Meidanis J."/>
            <person name="Menck C.F."/>
            <person name="Miyaki C.Y."/>
            <person name="Moon D.H."/>
            <person name="Moreira L.M."/>
            <person name="Novo M.T."/>
            <person name="Okura V.K."/>
            <person name="Oliveira M.C."/>
            <person name="Oliveira V.R."/>
            <person name="Pereira H.A."/>
            <person name="Rossi A."/>
            <person name="Sena J.A."/>
            <person name="Silva C."/>
            <person name="de Souza R.F."/>
            <person name="Spinola L.A."/>
            <person name="Takita M.A."/>
            <person name="Tamura R.E."/>
            <person name="Teixeira E.C."/>
            <person name="Tezza R.I."/>
            <person name="Trindade dos Santos M."/>
            <person name="Truffi D."/>
            <person name="Tsai S.M."/>
            <person name="White F.F."/>
            <person name="Setubal J.C."/>
            <person name="Kitajima J.P."/>
        </authorList>
    </citation>
    <scope>NUCLEOTIDE SEQUENCE [LARGE SCALE GENOMIC DNA]</scope>
    <source>
        <strain evidence="3">ATCC 33913 / DSM 3586 / NCPPB 528 / LMG 568 / P 25</strain>
    </source>
</reference>
<dbReference type="AlphaFoldDB" id="Q8PAN0"/>
<dbReference type="RefSeq" id="WP_011036639.1">
    <property type="nucleotide sequence ID" value="NC_003902.1"/>
</dbReference>
<dbReference type="KEGG" id="xcc:XCC1450"/>
<sequence>MNVLWIAATGDWLHALIASIIAVLFLCFLFFVLFRASALLVSLKRLGNAVRLLTGKSPPLVKRELSKLFANSRLQPNWAEYEDTLHEQTANQGIDREIVAVRATVPAESFFNAELVVDSTLHTEFFKHLPGIFTGLGIIATFSGLIAGLQSFDVKAVEPDALKASLGGLFGHVGSAFLLSAVAIGLAMICTIVEKILYAANVHAITSIALALDGLFKSGVGEEYLSKLVRSSEDGAVQTKQLKESLVEDLKALLTNLTERQIEATHQLSNEIGASLETSLQVPLQKIADTVQLASQDQSASAGKMIENLMDTFMAQMRDTMGSQMGDLSGMMQQSAASIMRVEESLRRLVDDMQSATHASSEGIQRAMAELLSSLASHERQQSETLGGAQVQMLTHVQSAVERMASAQAAGANQVGEAAADATRRIVEASAEVQKAGEESSRRAAELTESIHDVTLESIRKLESGAAQVASMMAALNEVVDRLARTSGSLAGLHEQSGQLGSRLDQSSTSLRTSTDTLAIASQALSQASVRVEGVSSLMTTEASAREATLKDIQLALSKGQEAAREFGEYSDMLTVKLGDAMEQFGSKTGAVLNHLMTDFDKELGNAVLMLRDIVERMSLIAASDERRG</sequence>
<keyword evidence="1" id="KW-0812">Transmembrane</keyword>
<dbReference type="EnsemblBacteria" id="AAM40747">
    <property type="protein sequence ID" value="AAM40747"/>
    <property type="gene ID" value="XCC1450"/>
</dbReference>
<organism evidence="2 3">
    <name type="scientific">Xanthomonas campestris pv. campestris (strain ATCC 33913 / DSM 3586 / NCPPB 528 / LMG 568 / P 25)</name>
    <dbReference type="NCBI Taxonomy" id="190485"/>
    <lineage>
        <taxon>Bacteria</taxon>
        <taxon>Pseudomonadati</taxon>
        <taxon>Pseudomonadota</taxon>
        <taxon>Gammaproteobacteria</taxon>
        <taxon>Lysobacterales</taxon>
        <taxon>Lysobacteraceae</taxon>
        <taxon>Xanthomonas</taxon>
    </lineage>
</organism>
<evidence type="ECO:0000256" key="1">
    <source>
        <dbReference type="SAM" id="Phobius"/>
    </source>
</evidence>
<keyword evidence="3" id="KW-1185">Reference proteome</keyword>
<dbReference type="EMBL" id="AE008922">
    <property type="protein sequence ID" value="AAM40747.1"/>
    <property type="molecule type" value="Genomic_DNA"/>
</dbReference>
<keyword evidence="1" id="KW-0472">Membrane</keyword>
<dbReference type="HOGENOM" id="CLU_022865_0_0_6"/>
<gene>
    <name evidence="2" type="ordered locus">XCC1450</name>
</gene>
<evidence type="ECO:0000313" key="2">
    <source>
        <dbReference type="EMBL" id="AAM40747.1"/>
    </source>
</evidence>
<dbReference type="NCBIfam" id="NF033916">
    <property type="entry name" value="antiphage_ZorA_3"/>
    <property type="match status" value="1"/>
</dbReference>
<protein>
    <recommendedName>
        <fullName evidence="4">Methyl-accepting chemotaxis protein</fullName>
    </recommendedName>
</protein>
<dbReference type="STRING" id="190485.XCC1450"/>
<accession>Q8PAN0</accession>
<name>Q8PAN0_XANCP</name>